<dbReference type="GO" id="GO:0005992">
    <property type="term" value="P:trehalose biosynthetic process"/>
    <property type="evidence" value="ECO:0007669"/>
    <property type="project" value="TreeGrafter"/>
</dbReference>
<dbReference type="EMBL" id="JALJRB010000007">
    <property type="protein sequence ID" value="MCJ8500550.1"/>
    <property type="molecule type" value="Genomic_DNA"/>
</dbReference>
<dbReference type="RefSeq" id="WP_246905247.1">
    <property type="nucleotide sequence ID" value="NZ_JALJRB010000007.1"/>
</dbReference>
<evidence type="ECO:0000313" key="2">
    <source>
        <dbReference type="EMBL" id="MCJ8500550.1"/>
    </source>
</evidence>
<dbReference type="InterPro" id="IPR017853">
    <property type="entry name" value="GH"/>
</dbReference>
<name>A0AA41UIA3_9BACT</name>
<keyword evidence="3" id="KW-1185">Reference proteome</keyword>
<sequence length="892" mass="99348">MADTPHTEPVATYRMQLRNGFDFAQAADIAPYLTALGVSHCYLSPFLAAAEASTHGYDIVDPTRVDGALGGATGYSHLCQALQAEGLRQMIDLVPNHMAIGAPDNRWWWDVLTHGRQSRYAGWFDVTWPTEGPFAGKVLLPVLGDHYGRVLENGELRLCRNRGGFSLTYHDQRFPVNLTGLGDLLRRAAAAADSTMLAFLADCCAGSHQSWDANGGSSDSRRGTYDGVIQQLLERLCLQNAAVAGAIDREVAHLNTHPDALDALIGRQHYRPAFWRCSGDQLNHRRFFDIDSLIGVRVELSEVFNATHQFPLHWVREGHVHGLRIDHPDGLWDPTGYFQRLRAACPDTWILAEKILEPGEPLPAQWPIDGTTGYDFLNQVGGLFVDGDGLMALGAVCADFTGESLRYADLVAQCKALVLDQLFGSEMGQLTDLLVAVCQKQRRHRDYTRRELTAALARVAVRFPVYRSYGRVFTAAGRVTVSEEDAARIRQAVDGARADCPELDPSLFAFLASLLLLEINDPAAIRLALRFQQFTGPLMAKGVEDTAFYRFHRLVACNEVGADPDRYAVTPQAFHRFCADTLAHYPRTLLTTSTHDTKRSEDVRARLALLSEIPRQWADAVGRWADHNQNHRSAAGPDKAAEYLFYQTLVGAWPIEADRLTAFMTKAVREAKLYTSWTQPAEDYEAAVDQFVKAAMADAGFTDDVAAFVAPLVRPGRINSLAQTLIKLTAPGVPDIYQGTELWDLSLVDPDNRRPVDYQLRQRLLQELDGCAVETIMERMDEGLPKLWLIRQALHLRRRRPVPFGSQGDYRPLTAEGSKADHVLAFARGDQVVTIVPRRIMGLANDWSDTRIQLPPGRWHNRLGDDMILEAASIRLADLLERFPVALLVKEE</sequence>
<dbReference type="Pfam" id="PF00128">
    <property type="entry name" value="Alpha-amylase"/>
    <property type="match status" value="1"/>
</dbReference>
<accession>A0AA41UIA3</accession>
<dbReference type="Proteomes" id="UP001165427">
    <property type="component" value="Unassembled WGS sequence"/>
</dbReference>
<dbReference type="PANTHER" id="PTHR10357:SF216">
    <property type="entry name" value="MALTOOLIGOSYL TREHALOSE SYNTHASE-RELATED"/>
    <property type="match status" value="1"/>
</dbReference>
<dbReference type="SUPFAM" id="SSF51445">
    <property type="entry name" value="(Trans)glycosidases"/>
    <property type="match status" value="1"/>
</dbReference>
<evidence type="ECO:0000313" key="3">
    <source>
        <dbReference type="Proteomes" id="UP001165427"/>
    </source>
</evidence>
<dbReference type="NCBIfam" id="TIGR02401">
    <property type="entry name" value="trehalose_TreY"/>
    <property type="match status" value="1"/>
</dbReference>
<dbReference type="GO" id="GO:0047470">
    <property type="term" value="F:(1,4)-alpha-D-glucan 1-alpha-D-glucosylmutase activity"/>
    <property type="evidence" value="ECO:0007669"/>
    <property type="project" value="TreeGrafter"/>
</dbReference>
<reference evidence="2" key="1">
    <citation type="submission" date="2022-04" db="EMBL/GenBank/DDBJ databases">
        <title>Desulfatitalea alkaliphila sp. nov., a novel anaerobic sulfate-reducing bacterium isolated from terrestrial mud volcano, Taman Peninsula, Russia.</title>
        <authorList>
            <person name="Khomyakova M.A."/>
            <person name="Merkel A.Y."/>
            <person name="Slobodkin A.I."/>
        </authorList>
    </citation>
    <scope>NUCLEOTIDE SEQUENCE</scope>
    <source>
        <strain evidence="2">M08but</strain>
    </source>
</reference>
<feature type="domain" description="Glycosyl hydrolase family 13 catalytic" evidence="1">
    <location>
        <begin position="9"/>
        <end position="772"/>
    </location>
</feature>
<dbReference type="GO" id="GO:0030980">
    <property type="term" value="P:alpha-glucan catabolic process"/>
    <property type="evidence" value="ECO:0007669"/>
    <property type="project" value="TreeGrafter"/>
</dbReference>
<proteinExistence type="predicted"/>
<dbReference type="CDD" id="cd11336">
    <property type="entry name" value="AmyAc_MTSase"/>
    <property type="match status" value="1"/>
</dbReference>
<dbReference type="InterPro" id="IPR006047">
    <property type="entry name" value="GH13_cat_dom"/>
</dbReference>
<evidence type="ECO:0000259" key="1">
    <source>
        <dbReference type="SMART" id="SM00642"/>
    </source>
</evidence>
<protein>
    <submittedName>
        <fullName evidence="2">Malto-oligosyltrehalose synthase</fullName>
    </submittedName>
</protein>
<dbReference type="Gene3D" id="3.20.20.80">
    <property type="entry name" value="Glycosidases"/>
    <property type="match status" value="4"/>
</dbReference>
<dbReference type="PANTHER" id="PTHR10357">
    <property type="entry name" value="ALPHA-AMYLASE FAMILY MEMBER"/>
    <property type="match status" value="1"/>
</dbReference>
<dbReference type="SMART" id="SM00642">
    <property type="entry name" value="Aamy"/>
    <property type="match status" value="1"/>
</dbReference>
<gene>
    <name evidence="2" type="primary">treY</name>
    <name evidence="2" type="ORF">MRX98_08195</name>
</gene>
<dbReference type="InterPro" id="IPR012767">
    <property type="entry name" value="Trehalose_TreY"/>
</dbReference>
<organism evidence="2 3">
    <name type="scientific">Desulfatitalea alkaliphila</name>
    <dbReference type="NCBI Taxonomy" id="2929485"/>
    <lineage>
        <taxon>Bacteria</taxon>
        <taxon>Pseudomonadati</taxon>
        <taxon>Thermodesulfobacteriota</taxon>
        <taxon>Desulfobacteria</taxon>
        <taxon>Desulfobacterales</taxon>
        <taxon>Desulfosarcinaceae</taxon>
        <taxon>Desulfatitalea</taxon>
    </lineage>
</organism>
<dbReference type="AlphaFoldDB" id="A0AA41UIA3"/>
<comment type="caution">
    <text evidence="2">The sequence shown here is derived from an EMBL/GenBank/DDBJ whole genome shotgun (WGS) entry which is preliminary data.</text>
</comment>